<name>A0A4U6X341_9PEZI</name>
<proteinExistence type="predicted"/>
<sequence>MIVTFTWPAPDHLSCIFSECCLQHPNTPPSTAYPPCQYHYDSPASPPVAPLQVDIMLTETERAMRFRTLVVQIRSLREEINRTHDSEPADFAAFVAQIPVSRNPDWDVEESPANDVWNAWAAWDDASLKSDTASSPESSNAATAAAASSSPLSNERLDESNLNDRRSDASTLARLVQKFTYRPRRIKKDDGDGQPSAMQYLGQSSNGSPSSGNNGVHGRFDHGYIAIRFGPPSATDIRTDIRTGICVVLRIVLRVVLRVDIRKCDA</sequence>
<protein>
    <submittedName>
        <fullName evidence="2">Uncharacterized protein</fullName>
    </submittedName>
</protein>
<feature type="compositionally biased region" description="Basic and acidic residues" evidence="1">
    <location>
        <begin position="155"/>
        <end position="166"/>
    </location>
</feature>
<evidence type="ECO:0000313" key="2">
    <source>
        <dbReference type="EMBL" id="TKW49575.1"/>
    </source>
</evidence>
<evidence type="ECO:0000256" key="1">
    <source>
        <dbReference type="SAM" id="MobiDB-lite"/>
    </source>
</evidence>
<gene>
    <name evidence="2" type="ORF">CTA1_660</name>
</gene>
<accession>A0A4U6X341</accession>
<dbReference type="Proteomes" id="UP000310108">
    <property type="component" value="Unassembled WGS sequence"/>
</dbReference>
<feature type="region of interest" description="Disordered" evidence="1">
    <location>
        <begin position="183"/>
        <end position="217"/>
    </location>
</feature>
<dbReference type="EMBL" id="PJEX01000515">
    <property type="protein sequence ID" value="TKW49575.1"/>
    <property type="molecule type" value="Genomic_DNA"/>
</dbReference>
<keyword evidence="3" id="KW-1185">Reference proteome</keyword>
<comment type="caution">
    <text evidence="2">The sequence shown here is derived from an EMBL/GenBank/DDBJ whole genome shotgun (WGS) entry which is preliminary data.</text>
</comment>
<reference evidence="2 3" key="1">
    <citation type="journal article" date="2019" name="PLoS ONE">
        <title>Comparative genome analysis indicates high evolutionary potential of pathogenicity genes in Colletotrichum tanaceti.</title>
        <authorList>
            <person name="Lelwala R.V."/>
            <person name="Korhonen P.K."/>
            <person name="Young N.D."/>
            <person name="Scott J.B."/>
            <person name="Ades P.A."/>
            <person name="Gasser R.B."/>
            <person name="Taylor P.W.J."/>
        </authorList>
    </citation>
    <scope>NUCLEOTIDE SEQUENCE [LARGE SCALE GENOMIC DNA]</scope>
    <source>
        <strain evidence="2">BRIP57314</strain>
    </source>
</reference>
<feature type="compositionally biased region" description="Low complexity" evidence="1">
    <location>
        <begin position="132"/>
        <end position="154"/>
    </location>
</feature>
<feature type="compositionally biased region" description="Low complexity" evidence="1">
    <location>
        <begin position="204"/>
        <end position="214"/>
    </location>
</feature>
<dbReference type="AlphaFoldDB" id="A0A4U6X341"/>
<organism evidence="2 3">
    <name type="scientific">Colletotrichum tanaceti</name>
    <dbReference type="NCBI Taxonomy" id="1306861"/>
    <lineage>
        <taxon>Eukaryota</taxon>
        <taxon>Fungi</taxon>
        <taxon>Dikarya</taxon>
        <taxon>Ascomycota</taxon>
        <taxon>Pezizomycotina</taxon>
        <taxon>Sordariomycetes</taxon>
        <taxon>Hypocreomycetidae</taxon>
        <taxon>Glomerellales</taxon>
        <taxon>Glomerellaceae</taxon>
        <taxon>Colletotrichum</taxon>
        <taxon>Colletotrichum destructivum species complex</taxon>
    </lineage>
</organism>
<dbReference type="OrthoDB" id="4849163at2759"/>
<feature type="region of interest" description="Disordered" evidence="1">
    <location>
        <begin position="128"/>
        <end position="166"/>
    </location>
</feature>
<evidence type="ECO:0000313" key="3">
    <source>
        <dbReference type="Proteomes" id="UP000310108"/>
    </source>
</evidence>